<gene>
    <name evidence="1" type="ORF">SAMN05216377_1224</name>
</gene>
<name>A0A1G8C5D0_PSEOR</name>
<dbReference type="EMBL" id="FNBE01000022">
    <property type="protein sequence ID" value="SDH40584.1"/>
    <property type="molecule type" value="Genomic_DNA"/>
</dbReference>
<dbReference type="OrthoDB" id="3579179at2"/>
<dbReference type="RefSeq" id="WP_093089445.1">
    <property type="nucleotide sequence ID" value="NZ_FNBE01000022.1"/>
</dbReference>
<evidence type="ECO:0000313" key="1">
    <source>
        <dbReference type="EMBL" id="SDH40584.1"/>
    </source>
</evidence>
<proteinExistence type="predicted"/>
<reference evidence="1 2" key="1">
    <citation type="submission" date="2016-10" db="EMBL/GenBank/DDBJ databases">
        <authorList>
            <person name="de Groot N.N."/>
        </authorList>
    </citation>
    <scope>NUCLEOTIDE SEQUENCE [LARGE SCALE GENOMIC DNA]</scope>
    <source>
        <strain evidence="1 2">CGMCC 4.3143</strain>
    </source>
</reference>
<accession>A0A1G8C5D0</accession>
<organism evidence="1 2">
    <name type="scientific">Pseudonocardia oroxyli</name>
    <dbReference type="NCBI Taxonomy" id="366584"/>
    <lineage>
        <taxon>Bacteria</taxon>
        <taxon>Bacillati</taxon>
        <taxon>Actinomycetota</taxon>
        <taxon>Actinomycetes</taxon>
        <taxon>Pseudonocardiales</taxon>
        <taxon>Pseudonocardiaceae</taxon>
        <taxon>Pseudonocardia</taxon>
    </lineage>
</organism>
<dbReference type="AlphaFoldDB" id="A0A1G8C5D0"/>
<sequence length="73" mass="7771">MSVLPSLSSLPPTPDDRLTEIGDQLLESLEALVDRNRSLRATGAAAPSDLIAAEVAQHLAVARSALSRIPRLR</sequence>
<dbReference type="Proteomes" id="UP000198967">
    <property type="component" value="Unassembled WGS sequence"/>
</dbReference>
<protein>
    <submittedName>
        <fullName evidence="1">Uncharacterized protein</fullName>
    </submittedName>
</protein>
<evidence type="ECO:0000313" key="2">
    <source>
        <dbReference type="Proteomes" id="UP000198967"/>
    </source>
</evidence>
<keyword evidence="2" id="KW-1185">Reference proteome</keyword>
<dbReference type="STRING" id="366584.SAMN05216377_1224"/>